<proteinExistence type="predicted"/>
<dbReference type="Pfam" id="PF00903">
    <property type="entry name" value="Glyoxalase"/>
    <property type="match status" value="1"/>
</dbReference>
<dbReference type="InterPro" id="IPR052164">
    <property type="entry name" value="Anthracycline_SecMetBiosynth"/>
</dbReference>
<dbReference type="InterPro" id="IPR004360">
    <property type="entry name" value="Glyas_Fos-R_dOase_dom"/>
</dbReference>
<sequence length="142" mass="15723">MLRGLATISFYATDVKAARAWYEKFLGIEAYYAVPSVDEPAYVEFRFGDFQCELGIIDAKYATHQVTSTPAGSIVYWHVDDLEATVARLVELGATVHEDITERGENTGFRTAALLDPFGNLLGVMNNPHYLEILGELTGTQN</sequence>
<dbReference type="GO" id="GO:0016829">
    <property type="term" value="F:lyase activity"/>
    <property type="evidence" value="ECO:0007669"/>
    <property type="project" value="UniProtKB-KW"/>
</dbReference>
<dbReference type="Gene3D" id="3.10.180.10">
    <property type="entry name" value="2,3-Dihydroxybiphenyl 1,2-Dioxygenase, domain 1"/>
    <property type="match status" value="1"/>
</dbReference>
<dbReference type="EMBL" id="JACHNF010000001">
    <property type="protein sequence ID" value="MBB5982322.1"/>
    <property type="molecule type" value="Genomic_DNA"/>
</dbReference>
<evidence type="ECO:0000259" key="1">
    <source>
        <dbReference type="PROSITE" id="PS51819"/>
    </source>
</evidence>
<protein>
    <submittedName>
        <fullName evidence="2">Putative enzyme related to lactoylglutathione lyase</fullName>
    </submittedName>
</protein>
<name>A0A841DUN3_9ACTN</name>
<keyword evidence="3" id="KW-1185">Reference proteome</keyword>
<keyword evidence="2" id="KW-0456">Lyase</keyword>
<organism evidence="2 3">
    <name type="scientific">Kribbella solani</name>
    <dbReference type="NCBI Taxonomy" id="236067"/>
    <lineage>
        <taxon>Bacteria</taxon>
        <taxon>Bacillati</taxon>
        <taxon>Actinomycetota</taxon>
        <taxon>Actinomycetes</taxon>
        <taxon>Propionibacteriales</taxon>
        <taxon>Kribbellaceae</taxon>
        <taxon>Kribbella</taxon>
    </lineage>
</organism>
<dbReference type="RefSeq" id="WP_184839449.1">
    <property type="nucleotide sequence ID" value="NZ_BAAAVN010000008.1"/>
</dbReference>
<dbReference type="AlphaFoldDB" id="A0A841DUN3"/>
<evidence type="ECO:0000313" key="3">
    <source>
        <dbReference type="Proteomes" id="UP000558997"/>
    </source>
</evidence>
<accession>A0A841DUN3</accession>
<reference evidence="2 3" key="1">
    <citation type="submission" date="2020-08" db="EMBL/GenBank/DDBJ databases">
        <title>Sequencing the genomes of 1000 actinobacteria strains.</title>
        <authorList>
            <person name="Klenk H.-P."/>
        </authorList>
    </citation>
    <scope>NUCLEOTIDE SEQUENCE [LARGE SCALE GENOMIC DNA]</scope>
    <source>
        <strain evidence="2 3">DSM 17294</strain>
    </source>
</reference>
<dbReference type="Proteomes" id="UP000558997">
    <property type="component" value="Unassembled WGS sequence"/>
</dbReference>
<feature type="domain" description="VOC" evidence="1">
    <location>
        <begin position="4"/>
        <end position="127"/>
    </location>
</feature>
<evidence type="ECO:0000313" key="2">
    <source>
        <dbReference type="EMBL" id="MBB5982322.1"/>
    </source>
</evidence>
<dbReference type="PANTHER" id="PTHR33993">
    <property type="entry name" value="GLYOXALASE-RELATED"/>
    <property type="match status" value="1"/>
</dbReference>
<dbReference type="PANTHER" id="PTHR33993:SF14">
    <property type="entry name" value="GB|AAF24581.1"/>
    <property type="match status" value="1"/>
</dbReference>
<dbReference type="PROSITE" id="PS51819">
    <property type="entry name" value="VOC"/>
    <property type="match status" value="1"/>
</dbReference>
<dbReference type="InterPro" id="IPR037523">
    <property type="entry name" value="VOC_core"/>
</dbReference>
<dbReference type="SUPFAM" id="SSF54593">
    <property type="entry name" value="Glyoxalase/Bleomycin resistance protein/Dihydroxybiphenyl dioxygenase"/>
    <property type="match status" value="1"/>
</dbReference>
<comment type="caution">
    <text evidence="2">The sequence shown here is derived from an EMBL/GenBank/DDBJ whole genome shotgun (WGS) entry which is preliminary data.</text>
</comment>
<dbReference type="InterPro" id="IPR029068">
    <property type="entry name" value="Glyas_Bleomycin-R_OHBP_Dase"/>
</dbReference>
<gene>
    <name evidence="2" type="ORF">HDA44_005663</name>
</gene>